<evidence type="ECO:0000313" key="6">
    <source>
        <dbReference type="EMBL" id="ADW24385.1"/>
    </source>
</evidence>
<gene>
    <name evidence="7" type="ORF">RHVP-L.44</name>
    <name evidence="6" type="ORF">RHVP.44</name>
</gene>
<evidence type="ECO:0000256" key="3">
    <source>
        <dbReference type="ARBA" id="ARBA00022806"/>
    </source>
</evidence>
<dbReference type="Pfam" id="PF02689">
    <property type="entry name" value="Herpes_Helicase"/>
    <property type="match status" value="1"/>
</dbReference>
<dbReference type="Proteomes" id="UP000134313">
    <property type="component" value="Segment"/>
</dbReference>
<dbReference type="GO" id="GO:0005524">
    <property type="term" value="F:ATP binding"/>
    <property type="evidence" value="ECO:0007669"/>
    <property type="project" value="UniProtKB-KW"/>
</dbReference>
<dbReference type="InterPro" id="IPR027417">
    <property type="entry name" value="P-loop_NTPase"/>
</dbReference>
<evidence type="ECO:0000313" key="9">
    <source>
        <dbReference type="Proteomes" id="UP000164320"/>
    </source>
</evidence>
<organism evidence="6 8">
    <name type="scientific">Cricetid gammaherpesvirus 2</name>
    <dbReference type="NCBI Taxonomy" id="1605972"/>
    <lineage>
        <taxon>Viruses</taxon>
        <taxon>Duplodnaviria</taxon>
        <taxon>Heunggongvirae</taxon>
        <taxon>Peploviricota</taxon>
        <taxon>Herviviricetes</taxon>
        <taxon>Herpesvirales</taxon>
        <taxon>Orthoherpesviridae</taxon>
        <taxon>Gammaherpesvirinae</taxon>
        <taxon>Rhadinovirus</taxon>
        <taxon>Rhadinovirus cricetidgamma2</taxon>
    </lineage>
</organism>
<dbReference type="GeneID" id="10192235"/>
<sequence length="779" mass="88164">MSGLTDKFIMNMTSDPKVRQIINKIQDLSQLTTRPPEMSWYDSQFDPMDEETELLPFTVFMITGTAGAGKSTSISALHQNLNCLITGATVVAAQNLSSLLRTRCPTIFQSFGFKSRHINMPLRQVPRGVHTSMESIQQANLSKYWHVLSDIIHEIMEKKKVGLYDSLTGELFELLAMSSSPEMWFTNIIIIDEAGTLPAHILTAVVFLYWFYNSWLSTPLYKEGRVPCIVCVGSPTQTSAIQSTFNHLNQKTEISQCENVLSFIMGTKLVSSYTKLQDNWALFINNRRCNDVQFSHMLKTLEYGLPNTEDIVTYLDQFVVPASKICDPKEYTGWTRLFISHNEVKAYISRLHLTLKGDTSCDTQLFTCPVMLEIFHSEFDKYKLKTNIQDITITDWLTKNLSKVSNYSQFVDQDMNIINTNIQDTATTITYQTKYVKNSYISLNGKTRRCIYGYVGTVAGFRQILECETFIDLHGWDNPKFVYSFINTLIYNSLYFFSSFGAKCLNKEFLKQLSELDIPTVLITSPGEHEFSASEEHEDIFYTLVDSVPDANHAQLPFLIQWYNALKDVFFARSSLAVAHFGPTFMNEPFSTYTHNVQVRNGVEYTSSATCIYGLLDFASTVDSYQIVGYTFMPVSMGKPFGFPSLNQTILTAMPHIVVQDSLGFVSCLERNVNKVAETMEDGTIVTLGHAVDYGISTKLAMTIVKAQGMSLQKVAIVFGTHKNVQPSHVYVAISRATDPRYLVMDKNPLRESTFEDNRPEAATHIVNALHNPNTLLVY</sequence>
<dbReference type="OrthoDB" id="496at10239"/>
<dbReference type="SUPFAM" id="SSF52540">
    <property type="entry name" value="P-loop containing nucleoside triphosphate hydrolases"/>
    <property type="match status" value="2"/>
</dbReference>
<dbReference type="InterPro" id="IPR003840">
    <property type="entry name" value="DNA_helicase_dom"/>
</dbReference>
<dbReference type="Proteomes" id="UP000164320">
    <property type="component" value="Genome"/>
</dbReference>
<evidence type="ECO:0000259" key="5">
    <source>
        <dbReference type="Pfam" id="PF02689"/>
    </source>
</evidence>
<keyword evidence="3 6" id="KW-0347">Helicase</keyword>
<dbReference type="GO" id="GO:0004386">
    <property type="term" value="F:helicase activity"/>
    <property type="evidence" value="ECO:0007669"/>
    <property type="project" value="UniProtKB-KW"/>
</dbReference>
<dbReference type="KEGG" id="vg:10192235"/>
<feature type="domain" description="DNA replication helicase" evidence="5">
    <location>
        <begin position="5"/>
        <end position="779"/>
    </location>
</feature>
<evidence type="ECO:0000313" key="8">
    <source>
        <dbReference type="Proteomes" id="UP000134313"/>
    </source>
</evidence>
<proteinExistence type="predicted"/>
<dbReference type="GO" id="GO:0016787">
    <property type="term" value="F:hydrolase activity"/>
    <property type="evidence" value="ECO:0007669"/>
    <property type="project" value="UniProtKB-KW"/>
</dbReference>
<evidence type="ECO:0000313" key="7">
    <source>
        <dbReference type="EMBL" id="ADW24467.1"/>
    </source>
</evidence>
<protein>
    <submittedName>
        <fullName evidence="6">Helicase</fullName>
    </submittedName>
</protein>
<name>E9M5M7_9GAMA</name>
<keyword evidence="2" id="KW-0378">Hydrolase</keyword>
<dbReference type="EMBL" id="HQ221963">
    <property type="protein sequence ID" value="ADW24385.1"/>
    <property type="molecule type" value="Genomic_DNA"/>
</dbReference>
<evidence type="ECO:0000256" key="4">
    <source>
        <dbReference type="ARBA" id="ARBA00022840"/>
    </source>
</evidence>
<accession>E9M5M7</accession>
<dbReference type="CDD" id="cd18809">
    <property type="entry name" value="SF1_C_RecD"/>
    <property type="match status" value="1"/>
</dbReference>
<evidence type="ECO:0000256" key="2">
    <source>
        <dbReference type="ARBA" id="ARBA00022801"/>
    </source>
</evidence>
<dbReference type="EMBL" id="HQ698924">
    <property type="protein sequence ID" value="ADW24467.1"/>
    <property type="molecule type" value="Genomic_DNA"/>
</dbReference>
<evidence type="ECO:0000256" key="1">
    <source>
        <dbReference type="ARBA" id="ARBA00022741"/>
    </source>
</evidence>
<keyword evidence="8" id="KW-1185">Reference proteome</keyword>
<dbReference type="RefSeq" id="YP_004207880.1">
    <property type="nucleotide sequence ID" value="NC_015049.1"/>
</dbReference>
<reference evidence="8 9" key="1">
    <citation type="journal article" date="2011" name="J. Virol.">
        <title>Identification and sequencing of a novel rodent gammaherpesvirus that establishes acute and latent infection in laboratory mice.</title>
        <authorList>
            <person name="Loh J."/>
            <person name="Zhao G."/>
            <person name="Nelson C.A."/>
            <person name="Coder P."/>
            <person name="Droit L."/>
            <person name="Handley S.A."/>
            <person name="Johnson L.S."/>
            <person name="Vachharajani P."/>
            <person name="Guzman H."/>
            <person name="Tesh R.B."/>
            <person name="Wang D."/>
            <person name="Fremont D.H."/>
            <person name="Virgin H.W."/>
        </authorList>
    </citation>
    <scope>NUCLEOTIDE SEQUENCE [LARGE SCALE GENOMIC DNA]</scope>
</reference>
<dbReference type="Gene3D" id="3.40.50.300">
    <property type="entry name" value="P-loop containing nucleotide triphosphate hydrolases"/>
    <property type="match status" value="2"/>
</dbReference>
<keyword evidence="4" id="KW-0067">ATP-binding</keyword>
<keyword evidence="1" id="KW-0547">Nucleotide-binding</keyword>